<proteinExistence type="predicted"/>
<dbReference type="Proteomes" id="UP000636800">
    <property type="component" value="Unassembled WGS sequence"/>
</dbReference>
<evidence type="ECO:0000313" key="2">
    <source>
        <dbReference type="EMBL" id="KAG0446278.1"/>
    </source>
</evidence>
<dbReference type="EMBL" id="JADCNM010000595">
    <property type="protein sequence ID" value="KAG0446278.1"/>
    <property type="molecule type" value="Genomic_DNA"/>
</dbReference>
<evidence type="ECO:0000313" key="4">
    <source>
        <dbReference type="Proteomes" id="UP000639772"/>
    </source>
</evidence>
<sequence>MAQCMPILPDNQALANDNVLGLQWAALDFVIKMYLKGFAGMNQNFKETKVVEGRCKWKCVTEGDVQITISDNSIEH</sequence>
<dbReference type="AlphaFoldDB" id="A0A835P3L8"/>
<organism evidence="1 3">
    <name type="scientific">Vanilla planifolia</name>
    <name type="common">Vanilla</name>
    <dbReference type="NCBI Taxonomy" id="51239"/>
    <lineage>
        <taxon>Eukaryota</taxon>
        <taxon>Viridiplantae</taxon>
        <taxon>Streptophyta</taxon>
        <taxon>Embryophyta</taxon>
        <taxon>Tracheophyta</taxon>
        <taxon>Spermatophyta</taxon>
        <taxon>Magnoliopsida</taxon>
        <taxon>Liliopsida</taxon>
        <taxon>Asparagales</taxon>
        <taxon>Orchidaceae</taxon>
        <taxon>Vanilloideae</taxon>
        <taxon>Vanilleae</taxon>
        <taxon>Vanilla</taxon>
    </lineage>
</organism>
<comment type="caution">
    <text evidence="1">The sequence shown here is derived from an EMBL/GenBank/DDBJ whole genome shotgun (WGS) entry which is preliminary data.</text>
</comment>
<dbReference type="Proteomes" id="UP000639772">
    <property type="component" value="Unassembled WGS sequence"/>
</dbReference>
<evidence type="ECO:0000313" key="3">
    <source>
        <dbReference type="Proteomes" id="UP000636800"/>
    </source>
</evidence>
<reference evidence="3 4" key="1">
    <citation type="journal article" date="2020" name="Nat. Food">
        <title>A phased Vanilla planifolia genome enables genetic improvement of flavour and production.</title>
        <authorList>
            <person name="Hasing T."/>
            <person name="Tang H."/>
            <person name="Brym M."/>
            <person name="Khazi F."/>
            <person name="Huang T."/>
            <person name="Chambers A.H."/>
        </authorList>
    </citation>
    <scope>NUCLEOTIDE SEQUENCE [LARGE SCALE GENOMIC DNA]</scope>
    <source>
        <tissue evidence="1">Leaf</tissue>
    </source>
</reference>
<name>A0A835P3L8_VANPL</name>
<protein>
    <submittedName>
        <fullName evidence="1">Uncharacterized protein</fullName>
    </submittedName>
</protein>
<gene>
    <name evidence="1" type="ORF">HPP92_028915</name>
    <name evidence="2" type="ORF">HPP92_028925</name>
</gene>
<evidence type="ECO:0000313" key="1">
    <source>
        <dbReference type="EMBL" id="KAG0446270.1"/>
    </source>
</evidence>
<keyword evidence="3" id="KW-1185">Reference proteome</keyword>
<dbReference type="EMBL" id="JADCNL010000594">
    <property type="protein sequence ID" value="KAG0446270.1"/>
    <property type="molecule type" value="Genomic_DNA"/>
</dbReference>
<accession>A0A835P3L8</accession>